<sequence>MTEYSVCLISRLDPLRYLFDRPALTGGLMRCLVLLTLFDIQYIFQKSIKGSIVVDHLASLPISKNRPVDDNFPDEEFIAMTNLSGWRMHFDGASNHSRFGIGILLISSQGDHIPSAKPVCRCLSYLVSSVDIPTDVVIRPLLIESRFAPAYYCLIGEIKAWDDLPWYHDIYQLLRFGTYPEAATAKDQRAMRQLVHAGVCGPHMGGHMLARKIMRTNYFWLTMKIDCYQFVQRCPECQIHGDLIHAPPLELHALTSPWPFSVLGIDIISKISPKYSNGHEFILVSIDYFTKWVETTSHARLTSARVASFIRSHIIYCYRVPHEFISDRGVHFRAEVDTLL</sequence>
<dbReference type="GO" id="GO:0003676">
    <property type="term" value="F:nucleic acid binding"/>
    <property type="evidence" value="ECO:0007669"/>
    <property type="project" value="InterPro"/>
</dbReference>
<dbReference type="PROSITE" id="PS50994">
    <property type="entry name" value="INTEGRASE"/>
    <property type="match status" value="1"/>
</dbReference>
<dbReference type="PANTHER" id="PTHR48475">
    <property type="entry name" value="RIBONUCLEASE H"/>
    <property type="match status" value="1"/>
</dbReference>
<gene>
    <name evidence="2" type="ORF">VITISV_006847</name>
</gene>
<protein>
    <recommendedName>
        <fullName evidence="1">Integrase catalytic domain-containing protein</fullName>
    </recommendedName>
</protein>
<dbReference type="Pfam" id="PF17921">
    <property type="entry name" value="Integrase_H2C2"/>
    <property type="match status" value="1"/>
</dbReference>
<dbReference type="AlphaFoldDB" id="A5ADQ9"/>
<dbReference type="InterPro" id="IPR001584">
    <property type="entry name" value="Integrase_cat-core"/>
</dbReference>
<accession>A5ADQ9</accession>
<dbReference type="PANTHER" id="PTHR48475:SF1">
    <property type="entry name" value="RNASE H TYPE-1 DOMAIN-CONTAINING PROTEIN"/>
    <property type="match status" value="1"/>
</dbReference>
<organism evidence="2">
    <name type="scientific">Vitis vinifera</name>
    <name type="common">Grape</name>
    <dbReference type="NCBI Taxonomy" id="29760"/>
    <lineage>
        <taxon>Eukaryota</taxon>
        <taxon>Viridiplantae</taxon>
        <taxon>Streptophyta</taxon>
        <taxon>Embryophyta</taxon>
        <taxon>Tracheophyta</taxon>
        <taxon>Spermatophyta</taxon>
        <taxon>Magnoliopsida</taxon>
        <taxon>eudicotyledons</taxon>
        <taxon>Gunneridae</taxon>
        <taxon>Pentapetalae</taxon>
        <taxon>rosids</taxon>
        <taxon>Vitales</taxon>
        <taxon>Vitaceae</taxon>
        <taxon>Viteae</taxon>
        <taxon>Vitis</taxon>
    </lineage>
</organism>
<evidence type="ECO:0000313" key="2">
    <source>
        <dbReference type="EMBL" id="CAN77830.1"/>
    </source>
</evidence>
<proteinExistence type="predicted"/>
<reference evidence="2" key="1">
    <citation type="journal article" date="2007" name="PLoS ONE">
        <title>The first genome sequence of an elite grapevine cultivar (Pinot noir Vitis vinifera L.): coping with a highly heterozygous genome.</title>
        <authorList>
            <person name="Velasco R."/>
            <person name="Zharkikh A."/>
            <person name="Troggio M."/>
            <person name="Cartwright D.A."/>
            <person name="Cestaro A."/>
            <person name="Pruss D."/>
            <person name="Pindo M."/>
            <person name="FitzGerald L.M."/>
            <person name="Vezzulli S."/>
            <person name="Reid J."/>
            <person name="Malacarne G."/>
            <person name="Iliev D."/>
            <person name="Coppola G."/>
            <person name="Wardell B."/>
            <person name="Micheletti D."/>
            <person name="Macalma T."/>
            <person name="Facci M."/>
            <person name="Mitchell J.T."/>
            <person name="Perazzolli M."/>
            <person name="Eldredge G."/>
            <person name="Gatto P."/>
            <person name="Oyzerski R."/>
            <person name="Moretto M."/>
            <person name="Gutin N."/>
            <person name="Stefanini M."/>
            <person name="Chen Y."/>
            <person name="Segala C."/>
            <person name="Davenport C."/>
            <person name="Dematte L."/>
            <person name="Mraz A."/>
            <person name="Battilana J."/>
            <person name="Stormo K."/>
            <person name="Costa F."/>
            <person name="Tao Q."/>
            <person name="Si-Ammour A."/>
            <person name="Harkins T."/>
            <person name="Lackey A."/>
            <person name="Perbost C."/>
            <person name="Taillon B."/>
            <person name="Stella A."/>
            <person name="Solovyev V."/>
            <person name="Fawcett J.A."/>
            <person name="Sterck L."/>
            <person name="Vandepoele K."/>
            <person name="Grando S.M."/>
            <person name="Toppo S."/>
            <person name="Moser C."/>
            <person name="Lanchbury J."/>
            <person name="Bogden R."/>
            <person name="Skolnick M."/>
            <person name="Sgaramella V."/>
            <person name="Bhatnagar S.K."/>
            <person name="Fontana P."/>
            <person name="Gutin A."/>
            <person name="Van de Peer Y."/>
            <person name="Salamini F."/>
            <person name="Viola R."/>
        </authorList>
    </citation>
    <scope>NUCLEOTIDE SEQUENCE</scope>
</reference>
<dbReference type="SUPFAM" id="SSF53098">
    <property type="entry name" value="Ribonuclease H-like"/>
    <property type="match status" value="1"/>
</dbReference>
<name>A5ADQ9_VITVI</name>
<dbReference type="GO" id="GO:0015074">
    <property type="term" value="P:DNA integration"/>
    <property type="evidence" value="ECO:0007669"/>
    <property type="project" value="InterPro"/>
</dbReference>
<dbReference type="EMBL" id="AM423966">
    <property type="protein sequence ID" value="CAN77830.1"/>
    <property type="molecule type" value="Genomic_DNA"/>
</dbReference>
<dbReference type="InterPro" id="IPR041588">
    <property type="entry name" value="Integrase_H2C2"/>
</dbReference>
<dbReference type="InterPro" id="IPR036397">
    <property type="entry name" value="RNaseH_sf"/>
</dbReference>
<dbReference type="InterPro" id="IPR012337">
    <property type="entry name" value="RNaseH-like_sf"/>
</dbReference>
<dbReference type="Gene3D" id="3.30.420.10">
    <property type="entry name" value="Ribonuclease H-like superfamily/Ribonuclease H"/>
    <property type="match status" value="1"/>
</dbReference>
<feature type="domain" description="Integrase catalytic" evidence="1">
    <location>
        <begin position="253"/>
        <end position="340"/>
    </location>
</feature>
<evidence type="ECO:0000259" key="1">
    <source>
        <dbReference type="PROSITE" id="PS50994"/>
    </source>
</evidence>
<dbReference type="Gene3D" id="1.10.340.70">
    <property type="match status" value="1"/>
</dbReference>